<dbReference type="EMBL" id="CM043018">
    <property type="protein sequence ID" value="KAI4464039.1"/>
    <property type="molecule type" value="Genomic_DNA"/>
</dbReference>
<accession>A0ACB9TB87</accession>
<reference evidence="1" key="1">
    <citation type="submission" date="2022-04" db="EMBL/GenBank/DDBJ databases">
        <title>Chromosome-scale genome assembly of Holotrichia oblita Faldermann.</title>
        <authorList>
            <person name="Rongchong L."/>
        </authorList>
    </citation>
    <scope>NUCLEOTIDE SEQUENCE</scope>
    <source>
        <strain evidence="1">81SQS9</strain>
    </source>
</reference>
<sequence length="523" mass="59420">MSSDANRNKKSDPTDVKGAVPRIRVESESSANDDGSNSELGKRQRTTSQTFMVTGSMTAASPPKFVSLEEIIQAANGMKDMALVHQIVVDKDFKLERVEPEPNTWHRFVKDNMHKAFWEILKEELAEDPPNYNQAFVLLEDIKTRLFSVLLPQHTKIKQQISEILDSELIKQQAQQGVIDFPHYAQYVLSVMSKLCAPIRDERIKELSEKTDVIEVFRGILEVPLNFMIITPSILDFYYSLQTLDLMVLDMANFTIELAKPEIIAHSVELERKKFADFLSVQADGLQHTRRWLLRHVDTSIPVPTGVDSVSYIKNVTKRAFTEACIDLLEWDENLPFPETFMLDQLRLQDLQQRADKLILTGSVLLITVSNVGLNLQSVAAFKQSIKEHTSVLLQSVKTNKEMEASLPNIAEQVLNDVKEARKSYDLQQMTDDSLQSLKEQILQIAKPDNRVRQLVRQRVKEFFLQIIESSTADPQKVPSGLTSLQQELTAVAGQFLRIVAHNSTVFCIYYFDIVEATLSKPA</sequence>
<dbReference type="Proteomes" id="UP001056778">
    <property type="component" value="Chromosome 4"/>
</dbReference>
<proteinExistence type="predicted"/>
<name>A0ACB9TB87_HOLOL</name>
<organism evidence="1 2">
    <name type="scientific">Holotrichia oblita</name>
    <name type="common">Chafer beetle</name>
    <dbReference type="NCBI Taxonomy" id="644536"/>
    <lineage>
        <taxon>Eukaryota</taxon>
        <taxon>Metazoa</taxon>
        <taxon>Ecdysozoa</taxon>
        <taxon>Arthropoda</taxon>
        <taxon>Hexapoda</taxon>
        <taxon>Insecta</taxon>
        <taxon>Pterygota</taxon>
        <taxon>Neoptera</taxon>
        <taxon>Endopterygota</taxon>
        <taxon>Coleoptera</taxon>
        <taxon>Polyphaga</taxon>
        <taxon>Scarabaeiformia</taxon>
        <taxon>Scarabaeidae</taxon>
        <taxon>Melolonthinae</taxon>
        <taxon>Holotrichia</taxon>
    </lineage>
</organism>
<keyword evidence="2" id="KW-1185">Reference proteome</keyword>
<gene>
    <name evidence="1" type="ORF">MML48_4g00005911</name>
</gene>
<evidence type="ECO:0000313" key="2">
    <source>
        <dbReference type="Proteomes" id="UP001056778"/>
    </source>
</evidence>
<comment type="caution">
    <text evidence="1">The sequence shown here is derived from an EMBL/GenBank/DDBJ whole genome shotgun (WGS) entry which is preliminary data.</text>
</comment>
<evidence type="ECO:0000313" key="1">
    <source>
        <dbReference type="EMBL" id="KAI4464039.1"/>
    </source>
</evidence>
<protein>
    <submittedName>
        <fullName evidence="1">Testis-specific protein pbs13 t-complex 11</fullName>
    </submittedName>
</protein>